<dbReference type="InterPro" id="IPR001619">
    <property type="entry name" value="Sec1-like"/>
</dbReference>
<comment type="similarity">
    <text evidence="1">Belongs to the STXBP/unc-18/SEC1 family.</text>
</comment>
<dbReference type="GO" id="GO:0016192">
    <property type="term" value="P:vesicle-mediated transport"/>
    <property type="evidence" value="ECO:0007669"/>
    <property type="project" value="InterPro"/>
</dbReference>
<reference evidence="3 4" key="1">
    <citation type="journal article" date="2017" name="Mol. Biol. Evol.">
        <title>The 4-celled Tetrabaena socialis nuclear genome reveals the essential components for genetic control of cell number at the origin of multicellularity in the volvocine lineage.</title>
        <authorList>
            <person name="Featherston J."/>
            <person name="Arakaki Y."/>
            <person name="Hanschen E.R."/>
            <person name="Ferris P.J."/>
            <person name="Michod R.E."/>
            <person name="Olson B.J.S.C."/>
            <person name="Nozaki H."/>
            <person name="Durand P.M."/>
        </authorList>
    </citation>
    <scope>NUCLEOTIDE SEQUENCE [LARGE SCALE GENOMIC DNA]</scope>
    <source>
        <strain evidence="3 4">NIES-571</strain>
    </source>
</reference>
<evidence type="ECO:0000256" key="1">
    <source>
        <dbReference type="ARBA" id="ARBA00009884"/>
    </source>
</evidence>
<dbReference type="InterPro" id="IPR043127">
    <property type="entry name" value="Sec-1-like_dom3a"/>
</dbReference>
<accession>A0A2J7ZFP1</accession>
<name>A0A2J7ZFP1_9CHLO</name>
<gene>
    <name evidence="3" type="ORF">TSOC_015138</name>
</gene>
<dbReference type="SUPFAM" id="SSF56815">
    <property type="entry name" value="Sec1/munc18-like (SM) proteins"/>
    <property type="match status" value="1"/>
</dbReference>
<proteinExistence type="inferred from homology"/>
<organism evidence="3 4">
    <name type="scientific">Tetrabaena socialis</name>
    <dbReference type="NCBI Taxonomy" id="47790"/>
    <lineage>
        <taxon>Eukaryota</taxon>
        <taxon>Viridiplantae</taxon>
        <taxon>Chlorophyta</taxon>
        <taxon>core chlorophytes</taxon>
        <taxon>Chlorophyceae</taxon>
        <taxon>CS clade</taxon>
        <taxon>Chlamydomonadales</taxon>
        <taxon>Tetrabaenaceae</taxon>
        <taxon>Tetrabaena</taxon>
    </lineage>
</organism>
<feature type="region of interest" description="Disordered" evidence="2">
    <location>
        <begin position="53"/>
        <end position="82"/>
    </location>
</feature>
<dbReference type="AlphaFoldDB" id="A0A2J7ZFP1"/>
<evidence type="ECO:0000313" key="3">
    <source>
        <dbReference type="EMBL" id="PNG99090.1"/>
    </source>
</evidence>
<dbReference type="Pfam" id="PF00995">
    <property type="entry name" value="Sec1"/>
    <property type="match status" value="1"/>
</dbReference>
<evidence type="ECO:0000256" key="2">
    <source>
        <dbReference type="SAM" id="MobiDB-lite"/>
    </source>
</evidence>
<feature type="compositionally biased region" description="Low complexity" evidence="2">
    <location>
        <begin position="68"/>
        <end position="78"/>
    </location>
</feature>
<evidence type="ECO:0000313" key="4">
    <source>
        <dbReference type="Proteomes" id="UP000236333"/>
    </source>
</evidence>
<dbReference type="EMBL" id="PGGS01004150">
    <property type="protein sequence ID" value="PNG99090.1"/>
    <property type="molecule type" value="Genomic_DNA"/>
</dbReference>
<feature type="non-terminal residue" evidence="3">
    <location>
        <position position="1"/>
    </location>
</feature>
<dbReference type="Proteomes" id="UP000236333">
    <property type="component" value="Unassembled WGS sequence"/>
</dbReference>
<dbReference type="PANTHER" id="PTHR11679">
    <property type="entry name" value="VESICLE PROTEIN SORTING-ASSOCIATED"/>
    <property type="match status" value="1"/>
</dbReference>
<dbReference type="InterPro" id="IPR036045">
    <property type="entry name" value="Sec1-like_sf"/>
</dbReference>
<dbReference type="OrthoDB" id="10262287at2759"/>
<feature type="non-terminal residue" evidence="3">
    <location>
        <position position="145"/>
    </location>
</feature>
<protein>
    <submittedName>
        <fullName evidence="3">Vacuolar protein sorting-associated protein 33</fullName>
    </submittedName>
</protein>
<sequence length="145" mass="14927">AAAAPAPGFGAGLGPGRIDRLILLDREVDLLTPMMTQITFEGLLDEVTGIKHGSVPWQPKDKRGAGDAGDSAAAARAGGPAGRTLLNSTDPFYREFRDLPFHVTIARPVLAAPPSSPSPPPAPVAAAVLSSRVVAACVVSPRCVR</sequence>
<comment type="caution">
    <text evidence="3">The sequence shown here is derived from an EMBL/GenBank/DDBJ whole genome shotgun (WGS) entry which is preliminary data.</text>
</comment>
<keyword evidence="4" id="KW-1185">Reference proteome</keyword>
<dbReference type="Gene3D" id="3.90.830.10">
    <property type="entry name" value="Syntaxin Binding Protein 1, Chain A, domain 2"/>
    <property type="match status" value="1"/>
</dbReference>